<dbReference type="Gene3D" id="1.10.287.80">
    <property type="entry name" value="ATP synthase, gamma subunit, helix hairpin domain"/>
    <property type="match status" value="2"/>
</dbReference>
<keyword evidence="4 10" id="KW-0813">Transport</keyword>
<dbReference type="NCBIfam" id="TIGR01146">
    <property type="entry name" value="ATPsyn_F1gamma"/>
    <property type="match status" value="1"/>
</dbReference>
<keyword evidence="5 10" id="KW-0375">Hydrogen ion transport</keyword>
<dbReference type="PANTHER" id="PTHR11693:SF22">
    <property type="entry name" value="ATP SYNTHASE SUBUNIT GAMMA, MITOCHONDRIAL"/>
    <property type="match status" value="1"/>
</dbReference>
<evidence type="ECO:0000256" key="8">
    <source>
        <dbReference type="ARBA" id="ARBA00023196"/>
    </source>
</evidence>
<proteinExistence type="inferred from homology"/>
<dbReference type="InterPro" id="IPR023632">
    <property type="entry name" value="ATP_synth_F1_gsu_CS"/>
</dbReference>
<dbReference type="HAMAP" id="MF_00815">
    <property type="entry name" value="ATP_synth_gamma_bact"/>
    <property type="match status" value="1"/>
</dbReference>
<evidence type="ECO:0000313" key="11">
    <source>
        <dbReference type="EMBL" id="MDV5168545.1"/>
    </source>
</evidence>
<keyword evidence="8 10" id="KW-0139">CF(1)</keyword>
<dbReference type="SUPFAM" id="SSF52943">
    <property type="entry name" value="ATP synthase (F1-ATPase), gamma subunit"/>
    <property type="match status" value="1"/>
</dbReference>
<evidence type="ECO:0000256" key="9">
    <source>
        <dbReference type="ARBA" id="ARBA00023310"/>
    </source>
</evidence>
<comment type="subunit">
    <text evidence="10">F-type ATPases have 2 components, CF(1) - the catalytic core - and CF(0) - the membrane proton channel. CF(1) has five subunits: alpha(3), beta(3), gamma(1), delta(1), epsilon(1). CF(0) has three main subunits: a, b and c.</text>
</comment>
<organism evidence="11 12">
    <name type="scientific">Photobacterium rosenbergii</name>
    <dbReference type="NCBI Taxonomy" id="294936"/>
    <lineage>
        <taxon>Bacteria</taxon>
        <taxon>Pseudomonadati</taxon>
        <taxon>Pseudomonadota</taxon>
        <taxon>Gammaproteobacteria</taxon>
        <taxon>Vibrionales</taxon>
        <taxon>Vibrionaceae</taxon>
        <taxon>Photobacterium</taxon>
    </lineage>
</organism>
<dbReference type="InterPro" id="IPR035968">
    <property type="entry name" value="ATP_synth_F1_ATPase_gsu"/>
</dbReference>
<dbReference type="Pfam" id="PF00231">
    <property type="entry name" value="ATP-synt"/>
    <property type="match status" value="1"/>
</dbReference>
<evidence type="ECO:0000256" key="3">
    <source>
        <dbReference type="ARBA" id="ARBA00007681"/>
    </source>
</evidence>
<evidence type="ECO:0000256" key="1">
    <source>
        <dbReference type="ARBA" id="ARBA00003456"/>
    </source>
</evidence>
<protein>
    <recommendedName>
        <fullName evidence="10">ATP synthase gamma chain</fullName>
    </recommendedName>
    <alternativeName>
        <fullName evidence="10">ATP synthase F1 sector gamma subunit</fullName>
    </alternativeName>
    <alternativeName>
        <fullName evidence="10">F-ATPase gamma subunit</fullName>
    </alternativeName>
</protein>
<dbReference type="Gene3D" id="3.40.1380.10">
    <property type="match status" value="1"/>
</dbReference>
<dbReference type="InterPro" id="IPR000131">
    <property type="entry name" value="ATP_synth_F1_gsu"/>
</dbReference>
<dbReference type="CDD" id="cd12151">
    <property type="entry name" value="F1-ATPase_gamma"/>
    <property type="match status" value="1"/>
</dbReference>
<comment type="subcellular location">
    <subcellularLocation>
        <location evidence="10">Cell membrane</location>
        <topology evidence="10">Peripheral membrane protein</topology>
    </subcellularLocation>
    <subcellularLocation>
        <location evidence="2">Membrane</location>
        <topology evidence="2">Peripheral membrane protein</topology>
    </subcellularLocation>
</comment>
<keyword evidence="10" id="KW-1003">Cell membrane</keyword>
<keyword evidence="6 10" id="KW-0406">Ion transport</keyword>
<gene>
    <name evidence="10 11" type="primary">atpG</name>
    <name evidence="11" type="ORF">R2X38_05985</name>
</gene>
<dbReference type="EMBL" id="JAWJZI010000002">
    <property type="protein sequence ID" value="MDV5168545.1"/>
    <property type="molecule type" value="Genomic_DNA"/>
</dbReference>
<evidence type="ECO:0000256" key="4">
    <source>
        <dbReference type="ARBA" id="ARBA00022448"/>
    </source>
</evidence>
<evidence type="ECO:0000256" key="7">
    <source>
        <dbReference type="ARBA" id="ARBA00023136"/>
    </source>
</evidence>
<comment type="similarity">
    <text evidence="3 10">Belongs to the ATPase gamma chain family.</text>
</comment>
<dbReference type="PRINTS" id="PR00126">
    <property type="entry name" value="ATPASEGAMMA"/>
</dbReference>
<accession>A0ABU3ZEK7</accession>
<evidence type="ECO:0000256" key="10">
    <source>
        <dbReference type="HAMAP-Rule" id="MF_00815"/>
    </source>
</evidence>
<keyword evidence="12" id="KW-1185">Reference proteome</keyword>
<evidence type="ECO:0000256" key="2">
    <source>
        <dbReference type="ARBA" id="ARBA00004170"/>
    </source>
</evidence>
<sequence>MANAKEIRTKIASVQSTQKITSAMEMVAASKIKKAQDNMGATRPYAETIRRVINHVASGQLEYHHPYLEQRDIKRVGYIVISSDRGLCGGLNSNLFRQVLQDLQQWQTKGVEVELAVVGSKAIGFFHHTGSVVAQASGLGDKPQLEALMGPVNVMLEQYESGKIDRLYLANNVFVNSMVQKPTVSQLLPHPDMMSGTEPENTKPSRWDYIYETPPKEMLNELMVRYLESQVYQGAVESTACEMAARQMAMKAATDNADDLINDLQLVHNKARQAAITQELSEIVAGAQAV</sequence>
<evidence type="ECO:0000256" key="6">
    <source>
        <dbReference type="ARBA" id="ARBA00023065"/>
    </source>
</evidence>
<dbReference type="Proteomes" id="UP001186452">
    <property type="component" value="Unassembled WGS sequence"/>
</dbReference>
<reference evidence="11 12" key="1">
    <citation type="submission" date="2023-10" db="EMBL/GenBank/DDBJ databases">
        <title>Marine bacteria isolated from horseshoe crab.</title>
        <authorList>
            <person name="Cheng T.H."/>
        </authorList>
    </citation>
    <scope>NUCLEOTIDE SEQUENCE [LARGE SCALE GENOMIC DNA]</scope>
    <source>
        <strain evidence="11 12">HSC6</strain>
    </source>
</reference>
<keyword evidence="7 10" id="KW-0472">Membrane</keyword>
<dbReference type="NCBIfam" id="NF004144">
    <property type="entry name" value="PRK05621.1-1"/>
    <property type="match status" value="1"/>
</dbReference>
<dbReference type="RefSeq" id="WP_317521264.1">
    <property type="nucleotide sequence ID" value="NZ_JAWJZI010000002.1"/>
</dbReference>
<comment type="function">
    <text evidence="1 10">Produces ATP from ADP in the presence of a proton gradient across the membrane. The gamma chain is believed to be important in regulating ATPase activity and the flow of protons through the CF(0) complex.</text>
</comment>
<dbReference type="PANTHER" id="PTHR11693">
    <property type="entry name" value="ATP SYNTHASE GAMMA CHAIN"/>
    <property type="match status" value="1"/>
</dbReference>
<comment type="caution">
    <text evidence="11">The sequence shown here is derived from an EMBL/GenBank/DDBJ whole genome shotgun (WGS) entry which is preliminary data.</text>
</comment>
<keyword evidence="9 10" id="KW-0066">ATP synthesis</keyword>
<evidence type="ECO:0000313" key="12">
    <source>
        <dbReference type="Proteomes" id="UP001186452"/>
    </source>
</evidence>
<dbReference type="PROSITE" id="PS00153">
    <property type="entry name" value="ATPASE_GAMMA"/>
    <property type="match status" value="1"/>
</dbReference>
<evidence type="ECO:0000256" key="5">
    <source>
        <dbReference type="ARBA" id="ARBA00022781"/>
    </source>
</evidence>
<name>A0ABU3ZEK7_9GAMM</name>